<dbReference type="InterPro" id="IPR027417">
    <property type="entry name" value="P-loop_NTPase"/>
</dbReference>
<dbReference type="InterPro" id="IPR025723">
    <property type="entry name" value="ArsA/GET3_ATPase-like"/>
</dbReference>
<dbReference type="Pfam" id="PF02374">
    <property type="entry name" value="ArsA_ATPase"/>
    <property type="match status" value="1"/>
</dbReference>
<dbReference type="CDD" id="cd02035">
    <property type="entry name" value="ArsA"/>
    <property type="match status" value="1"/>
</dbReference>
<keyword evidence="3" id="KW-1185">Reference proteome</keyword>
<accession>A0A7W7RPA0</accession>
<dbReference type="InterPro" id="IPR016300">
    <property type="entry name" value="ATPase_ArsA/GET3"/>
</dbReference>
<feature type="domain" description="ArsA/GET3 Anion-transporting ATPase-like" evidence="1">
    <location>
        <begin position="26"/>
        <end position="298"/>
    </location>
</feature>
<dbReference type="AlphaFoldDB" id="A0A7W7RPA0"/>
<comment type="caution">
    <text evidence="2">The sequence shown here is derived from an EMBL/GenBank/DDBJ whole genome shotgun (WGS) entry which is preliminary data.</text>
</comment>
<dbReference type="PANTHER" id="PTHR10803:SF26">
    <property type="entry name" value="ANION TRANSPORTER ATPASE-RELATED"/>
    <property type="match status" value="1"/>
</dbReference>
<dbReference type="SUPFAM" id="SSF52540">
    <property type="entry name" value="P-loop containing nucleoside triphosphate hydrolases"/>
    <property type="match status" value="1"/>
</dbReference>
<evidence type="ECO:0000313" key="2">
    <source>
        <dbReference type="EMBL" id="MBB4935616.1"/>
    </source>
</evidence>
<protein>
    <submittedName>
        <fullName evidence="2">Anion-transporting ArsA/GET3 family ATPase</fullName>
    </submittedName>
</protein>
<dbReference type="EMBL" id="JACHJT010000002">
    <property type="protein sequence ID" value="MBB4935616.1"/>
    <property type="molecule type" value="Genomic_DNA"/>
</dbReference>
<name>A0A7W7RPA0_9ACTN</name>
<dbReference type="GO" id="GO:0016887">
    <property type="term" value="F:ATP hydrolysis activity"/>
    <property type="evidence" value="ECO:0007669"/>
    <property type="project" value="InterPro"/>
</dbReference>
<dbReference type="GO" id="GO:0005524">
    <property type="term" value="F:ATP binding"/>
    <property type="evidence" value="ECO:0007669"/>
    <property type="project" value="InterPro"/>
</dbReference>
<dbReference type="Gene3D" id="3.40.50.300">
    <property type="entry name" value="P-loop containing nucleotide triphosphate hydrolases"/>
    <property type="match status" value="1"/>
</dbReference>
<sequence length="400" mass="42509">MTASRPPNGAESPVFDTDALLDDPGTRIVVCCGSGGVGKTTSAAALGLRAAERGRDVVVITVDPARRLAQSMGLHTLDNTPRPVDLPGADAGTGRPAGTLYAMMLDMKRTFDEIVEAHADPERARQILANPFYQSLSSSFSGTQEYMAMEKLGQLRQSGDWDLIIVDTPPSRSALDFLDAPKRLGRFLDGRLLKILSAPAKTGAFRLIGAGFGVVTGIISKIVGAQLLRDVQTFVTAFDAVFGDFQERAEQTYRLLQAPDTAFIVVAAPDPDALREASYFIERLGADRMPLAGVVVNRTHRTATQGLSMEQSLAAAEAVAESGDHALAAAALRLHAERARMEAREIRLRERLTAAHPGVPVVEIPARPEDVSDLGGLHEIGEAMGNGGFQSRTGGNGVSG</sequence>
<organism evidence="2 3">
    <name type="scientific">Lipingzhangella halophila</name>
    <dbReference type="NCBI Taxonomy" id="1783352"/>
    <lineage>
        <taxon>Bacteria</taxon>
        <taxon>Bacillati</taxon>
        <taxon>Actinomycetota</taxon>
        <taxon>Actinomycetes</taxon>
        <taxon>Streptosporangiales</taxon>
        <taxon>Nocardiopsidaceae</taxon>
        <taxon>Lipingzhangella</taxon>
    </lineage>
</organism>
<reference evidence="2 3" key="1">
    <citation type="submission" date="2020-08" db="EMBL/GenBank/DDBJ databases">
        <title>Sequencing the genomes of 1000 actinobacteria strains.</title>
        <authorList>
            <person name="Klenk H.-P."/>
        </authorList>
    </citation>
    <scope>NUCLEOTIDE SEQUENCE [LARGE SCALE GENOMIC DNA]</scope>
    <source>
        <strain evidence="2 3">DSM 102030</strain>
    </source>
</reference>
<gene>
    <name evidence="2" type="ORF">F4561_006510</name>
</gene>
<proteinExistence type="predicted"/>
<dbReference type="PANTHER" id="PTHR10803">
    <property type="entry name" value="ARSENICAL PUMP-DRIVING ATPASE ARSENITE-TRANSLOCATING ATPASE"/>
    <property type="match status" value="1"/>
</dbReference>
<dbReference type="Proteomes" id="UP000523007">
    <property type="component" value="Unassembled WGS sequence"/>
</dbReference>
<evidence type="ECO:0000259" key="1">
    <source>
        <dbReference type="Pfam" id="PF02374"/>
    </source>
</evidence>
<evidence type="ECO:0000313" key="3">
    <source>
        <dbReference type="Proteomes" id="UP000523007"/>
    </source>
</evidence>
<dbReference type="RefSeq" id="WP_184585303.1">
    <property type="nucleotide sequence ID" value="NZ_JACHJT010000002.1"/>
</dbReference>